<evidence type="ECO:0000256" key="1">
    <source>
        <dbReference type="SAM" id="Phobius"/>
    </source>
</evidence>
<reference evidence="2 3" key="1">
    <citation type="journal article" date="2019" name="Commun. Biol.">
        <title>The bagworm genome reveals a unique fibroin gene that provides high tensile strength.</title>
        <authorList>
            <person name="Kono N."/>
            <person name="Nakamura H."/>
            <person name="Ohtoshi R."/>
            <person name="Tomita M."/>
            <person name="Numata K."/>
            <person name="Arakawa K."/>
        </authorList>
    </citation>
    <scope>NUCLEOTIDE SEQUENCE [LARGE SCALE GENOMIC DNA]</scope>
</reference>
<dbReference type="EMBL" id="BGZK01001639">
    <property type="protein sequence ID" value="GBP83782.1"/>
    <property type="molecule type" value="Genomic_DNA"/>
</dbReference>
<dbReference type="Proteomes" id="UP000299102">
    <property type="component" value="Unassembled WGS sequence"/>
</dbReference>
<comment type="caution">
    <text evidence="2">The sequence shown here is derived from an EMBL/GenBank/DDBJ whole genome shotgun (WGS) entry which is preliminary data.</text>
</comment>
<keyword evidence="1" id="KW-1133">Transmembrane helix</keyword>
<keyword evidence="1" id="KW-0472">Membrane</keyword>
<evidence type="ECO:0000313" key="3">
    <source>
        <dbReference type="Proteomes" id="UP000299102"/>
    </source>
</evidence>
<organism evidence="2 3">
    <name type="scientific">Eumeta variegata</name>
    <name type="common">Bagworm moth</name>
    <name type="synonym">Eumeta japonica</name>
    <dbReference type="NCBI Taxonomy" id="151549"/>
    <lineage>
        <taxon>Eukaryota</taxon>
        <taxon>Metazoa</taxon>
        <taxon>Ecdysozoa</taxon>
        <taxon>Arthropoda</taxon>
        <taxon>Hexapoda</taxon>
        <taxon>Insecta</taxon>
        <taxon>Pterygota</taxon>
        <taxon>Neoptera</taxon>
        <taxon>Endopterygota</taxon>
        <taxon>Lepidoptera</taxon>
        <taxon>Glossata</taxon>
        <taxon>Ditrysia</taxon>
        <taxon>Tineoidea</taxon>
        <taxon>Psychidae</taxon>
        <taxon>Oiketicinae</taxon>
        <taxon>Eumeta</taxon>
    </lineage>
</organism>
<keyword evidence="1" id="KW-0812">Transmembrane</keyword>
<name>A0A4C1Z905_EUMVA</name>
<evidence type="ECO:0000313" key="2">
    <source>
        <dbReference type="EMBL" id="GBP83782.1"/>
    </source>
</evidence>
<accession>A0A4C1Z905</accession>
<feature type="transmembrane region" description="Helical" evidence="1">
    <location>
        <begin position="57"/>
        <end position="77"/>
    </location>
</feature>
<gene>
    <name evidence="2" type="ORF">EVAR_59848_1</name>
</gene>
<keyword evidence="3" id="KW-1185">Reference proteome</keyword>
<protein>
    <submittedName>
        <fullName evidence="2">Uncharacterized protein</fullName>
    </submittedName>
</protein>
<proteinExistence type="predicted"/>
<sequence>MIVKELYLVTNSENPNRQNFWYWNRRLSSSQFLGCPWDVRPMGSAVMRAPRRGRGRFALYGYWGLLLMSYLFGGDAVSGESIAVLMD</sequence>
<dbReference type="AlphaFoldDB" id="A0A4C1Z905"/>